<dbReference type="EMBL" id="GGYP01002367">
    <property type="protein sequence ID" value="MDE47138.1"/>
    <property type="molecule type" value="Transcribed_RNA"/>
</dbReference>
<reference evidence="4" key="1">
    <citation type="submission" date="2018-10" db="EMBL/GenBank/DDBJ databases">
        <title>Transcriptome assembly of Aceria tosichella (Wheat curl mite) Type 2.</title>
        <authorList>
            <person name="Scully E.D."/>
            <person name="Geib S.M."/>
            <person name="Palmer N.A."/>
            <person name="Gupta A.K."/>
            <person name="Sarath G."/>
            <person name="Tatineni S."/>
        </authorList>
    </citation>
    <scope>NUCLEOTIDE SEQUENCE</scope>
    <source>
        <strain evidence="4">LincolnNE</strain>
    </source>
</reference>
<evidence type="ECO:0000313" key="4">
    <source>
        <dbReference type="EMBL" id="MDE47138.1"/>
    </source>
</evidence>
<feature type="coiled-coil region" evidence="3">
    <location>
        <begin position="97"/>
        <end position="152"/>
    </location>
</feature>
<evidence type="ECO:0000256" key="3">
    <source>
        <dbReference type="SAM" id="Coils"/>
    </source>
</evidence>
<protein>
    <submittedName>
        <fullName evidence="4">Optic atrophy 3</fullName>
    </submittedName>
</protein>
<gene>
    <name evidence="4" type="primary">opa3</name>
    <name evidence="4" type="ORF">g.8428</name>
</gene>
<accession>A0A6G1S9R9</accession>
<evidence type="ECO:0000256" key="2">
    <source>
        <dbReference type="ARBA" id="ARBA00023054"/>
    </source>
</evidence>
<name>A0A6G1S9R9_9ACAR</name>
<dbReference type="InterPro" id="IPR010754">
    <property type="entry name" value="OPA3-like"/>
</dbReference>
<dbReference type="Pfam" id="PF07047">
    <property type="entry name" value="OPA3"/>
    <property type="match status" value="1"/>
</dbReference>
<dbReference type="PANTHER" id="PTHR12499:SF0">
    <property type="entry name" value="OPTIC ATROPHY 3 PROTEIN"/>
    <property type="match status" value="1"/>
</dbReference>
<dbReference type="GO" id="GO:0005739">
    <property type="term" value="C:mitochondrion"/>
    <property type="evidence" value="ECO:0007669"/>
    <property type="project" value="TreeGrafter"/>
</dbReference>
<dbReference type="GO" id="GO:0019216">
    <property type="term" value="P:regulation of lipid metabolic process"/>
    <property type="evidence" value="ECO:0007669"/>
    <property type="project" value="TreeGrafter"/>
</dbReference>
<comment type="similarity">
    <text evidence="1">Belongs to the OPA3 family.</text>
</comment>
<evidence type="ECO:0000256" key="1">
    <source>
        <dbReference type="ARBA" id="ARBA00007584"/>
    </source>
</evidence>
<keyword evidence="2 3" id="KW-0175">Coiled coil</keyword>
<proteinExistence type="inferred from homology"/>
<organism evidence="4">
    <name type="scientific">Aceria tosichella</name>
    <name type="common">wheat curl mite</name>
    <dbReference type="NCBI Taxonomy" id="561515"/>
    <lineage>
        <taxon>Eukaryota</taxon>
        <taxon>Metazoa</taxon>
        <taxon>Ecdysozoa</taxon>
        <taxon>Arthropoda</taxon>
        <taxon>Chelicerata</taxon>
        <taxon>Arachnida</taxon>
        <taxon>Acari</taxon>
        <taxon>Acariformes</taxon>
        <taxon>Trombidiformes</taxon>
        <taxon>Prostigmata</taxon>
        <taxon>Eupodina</taxon>
        <taxon>Eriophyoidea</taxon>
        <taxon>Eriophyidae</taxon>
        <taxon>Eriophyinae</taxon>
        <taxon>Aceriini</taxon>
        <taxon>Aceria</taxon>
    </lineage>
</organism>
<sequence length="160" mass="18068">MAAFPLLKLGVMAIRQISKPFANHLKTRAKESHFFRTRICMPPAQFYHWCEVNIKARLLNLSSPKEVVKLNEQAAIDLGSELIGDLFMFSIGAAAVIAEYTRQSRKSAEEKAVLEARLSQIENNTNSLVVLRSDLETRIAQIETSLDDLKKLVTPEKKKK</sequence>
<dbReference type="PANTHER" id="PTHR12499">
    <property type="entry name" value="OPTIC ATROPHY 3 PROTEIN OPA3"/>
    <property type="match status" value="1"/>
</dbReference>
<dbReference type="AlphaFoldDB" id="A0A6G1S9R9"/>